<name>A0A147JTH1_HADYE</name>
<evidence type="ECO:0000313" key="2">
    <source>
        <dbReference type="Proteomes" id="UP000074294"/>
    </source>
</evidence>
<dbReference type="AlphaFoldDB" id="A0A147JTH1"/>
<reference evidence="1 2" key="1">
    <citation type="journal article" date="2016" name="Nat. Microbiol.">
        <title>Genomic inference of the metabolism of cosmopolitan subsurface Archaea, Hadesarchaea.</title>
        <authorList>
            <person name="Baker B.J."/>
            <person name="Saw J.H."/>
            <person name="Lind A.E."/>
            <person name="Lazar C.S."/>
            <person name="Hinrichs K.-U."/>
            <person name="Teske A.P."/>
            <person name="Ettema T.J."/>
        </authorList>
    </citation>
    <scope>NUCLEOTIDE SEQUENCE [LARGE SCALE GENOMIC DNA]</scope>
</reference>
<dbReference type="STRING" id="1776334.APZ16_01275"/>
<dbReference type="Pfam" id="PF04027">
    <property type="entry name" value="DUF371"/>
    <property type="match status" value="1"/>
</dbReference>
<evidence type="ECO:0008006" key="3">
    <source>
        <dbReference type="Google" id="ProtNLM"/>
    </source>
</evidence>
<dbReference type="Gene3D" id="2.60.120.630">
    <property type="entry name" value="mth639 domain like"/>
    <property type="match status" value="1"/>
</dbReference>
<sequence length="141" mass="15323">MGWVIRASGHPMITAKHRTTFMITKEEELGPRGDCVIGVGAERSAAELDPELKRLIVLGGPVIIRLRVGRLSDEVRARGHPALTFTHPSDIVVRKSYFVCGRTLAVGADKAAADLSRKLVAALKDPAMELELEIVPDTTSR</sequence>
<dbReference type="PANTHER" id="PTHR40696:SF1">
    <property type="entry name" value="DUF371 DOMAIN-CONTAINING PROTEIN"/>
    <property type="match status" value="1"/>
</dbReference>
<dbReference type="InterPro" id="IPR023131">
    <property type="entry name" value="Mth639-like_dom_sf"/>
</dbReference>
<proteinExistence type="predicted"/>
<organism evidence="1 2">
    <name type="scientific">Hadarchaeum yellowstonense</name>
    <dbReference type="NCBI Taxonomy" id="1776334"/>
    <lineage>
        <taxon>Archaea</taxon>
        <taxon>Methanobacteriati</taxon>
        <taxon>Candidatus Hadarchaeota</taxon>
        <taxon>Candidatus Hadarchaeia</taxon>
        <taxon>Candidatus Hadarchaeales</taxon>
        <taxon>Candidatus Hadarchaeaceae</taxon>
        <taxon>Candidatus Hadarchaeum</taxon>
    </lineage>
</organism>
<dbReference type="InterPro" id="IPR007171">
    <property type="entry name" value="DUF371"/>
</dbReference>
<evidence type="ECO:0000313" key="1">
    <source>
        <dbReference type="EMBL" id="KUO39807.1"/>
    </source>
</evidence>
<dbReference type="EMBL" id="LQMQ01000055">
    <property type="protein sequence ID" value="KUO39807.1"/>
    <property type="molecule type" value="Genomic_DNA"/>
</dbReference>
<gene>
    <name evidence="1" type="ORF">APZ16_01275</name>
</gene>
<comment type="caution">
    <text evidence="1">The sequence shown here is derived from an EMBL/GenBank/DDBJ whole genome shotgun (WGS) entry which is preliminary data.</text>
</comment>
<dbReference type="PANTHER" id="PTHR40696">
    <property type="entry name" value="DUF371 FAMILY PROTEIN"/>
    <property type="match status" value="1"/>
</dbReference>
<accession>A0A147JTH1</accession>
<protein>
    <recommendedName>
        <fullName evidence="3">DUF371 domain-containing protein</fullName>
    </recommendedName>
</protein>
<dbReference type="Proteomes" id="UP000074294">
    <property type="component" value="Unassembled WGS sequence"/>
</dbReference>